<protein>
    <submittedName>
        <fullName evidence="2">Uncharacterized protein</fullName>
    </submittedName>
</protein>
<feature type="region of interest" description="Disordered" evidence="1">
    <location>
        <begin position="80"/>
        <end position="116"/>
    </location>
</feature>
<proteinExistence type="predicted"/>
<accession>A0AA40B346</accession>
<dbReference type="EMBL" id="JAUIRO010000002">
    <property type="protein sequence ID" value="KAK0726750.1"/>
    <property type="molecule type" value="Genomic_DNA"/>
</dbReference>
<feature type="compositionally biased region" description="Polar residues" evidence="1">
    <location>
        <begin position="85"/>
        <end position="95"/>
    </location>
</feature>
<evidence type="ECO:0000313" key="2">
    <source>
        <dbReference type="EMBL" id="KAK0726750.1"/>
    </source>
</evidence>
<organism evidence="2 3">
    <name type="scientific">Lasiosphaeria miniovina</name>
    <dbReference type="NCBI Taxonomy" id="1954250"/>
    <lineage>
        <taxon>Eukaryota</taxon>
        <taxon>Fungi</taxon>
        <taxon>Dikarya</taxon>
        <taxon>Ascomycota</taxon>
        <taxon>Pezizomycotina</taxon>
        <taxon>Sordariomycetes</taxon>
        <taxon>Sordariomycetidae</taxon>
        <taxon>Sordariales</taxon>
        <taxon>Lasiosphaeriaceae</taxon>
        <taxon>Lasiosphaeria</taxon>
    </lineage>
</organism>
<comment type="caution">
    <text evidence="2">The sequence shown here is derived from an EMBL/GenBank/DDBJ whole genome shotgun (WGS) entry which is preliminary data.</text>
</comment>
<gene>
    <name evidence="2" type="ORF">B0T26DRAFT_671513</name>
</gene>
<keyword evidence="3" id="KW-1185">Reference proteome</keyword>
<dbReference type="GeneID" id="85322607"/>
<sequence length="116" mass="12950">MANCASEAASSHSTASEIRYMDQLGLYKTEKPYEVPFLPVKLQDIITVESIYHAEAQRFLKSKYGAKKVFIFDSTIREMKPPPRNSSAMLKNQQKLGPAGDCHVDQSPGRLRSGES</sequence>
<evidence type="ECO:0000313" key="3">
    <source>
        <dbReference type="Proteomes" id="UP001172101"/>
    </source>
</evidence>
<dbReference type="Proteomes" id="UP001172101">
    <property type="component" value="Unassembled WGS sequence"/>
</dbReference>
<evidence type="ECO:0000256" key="1">
    <source>
        <dbReference type="SAM" id="MobiDB-lite"/>
    </source>
</evidence>
<dbReference type="AlphaFoldDB" id="A0AA40B346"/>
<dbReference type="RefSeq" id="XP_060299606.1">
    <property type="nucleotide sequence ID" value="XM_060439337.1"/>
</dbReference>
<reference evidence="2" key="1">
    <citation type="submission" date="2023-06" db="EMBL/GenBank/DDBJ databases">
        <title>Genome-scale phylogeny and comparative genomics of the fungal order Sordariales.</title>
        <authorList>
            <consortium name="Lawrence Berkeley National Laboratory"/>
            <person name="Hensen N."/>
            <person name="Bonometti L."/>
            <person name="Westerberg I."/>
            <person name="Brannstrom I.O."/>
            <person name="Guillou S."/>
            <person name="Cros-Aarteil S."/>
            <person name="Calhoun S."/>
            <person name="Haridas S."/>
            <person name="Kuo A."/>
            <person name="Mondo S."/>
            <person name="Pangilinan J."/>
            <person name="Riley R."/>
            <person name="LaButti K."/>
            <person name="Andreopoulos B."/>
            <person name="Lipzen A."/>
            <person name="Chen C."/>
            <person name="Yanf M."/>
            <person name="Daum C."/>
            <person name="Ng V."/>
            <person name="Clum A."/>
            <person name="Steindorff A."/>
            <person name="Ohm R."/>
            <person name="Martin F."/>
            <person name="Silar P."/>
            <person name="Natvig D."/>
            <person name="Lalanne C."/>
            <person name="Gautier V."/>
            <person name="Ament-velasquez S.L."/>
            <person name="Kruys A."/>
            <person name="Hutchinson M.I."/>
            <person name="Powell A.J."/>
            <person name="Barry K."/>
            <person name="Miller A.N."/>
            <person name="Grigoriev I.V."/>
            <person name="Debuchy R."/>
            <person name="Gladieux P."/>
            <person name="Thoren M.H."/>
            <person name="Johannesson H."/>
        </authorList>
    </citation>
    <scope>NUCLEOTIDE SEQUENCE</scope>
    <source>
        <strain evidence="2">SMH2392-1A</strain>
    </source>
</reference>
<name>A0AA40B346_9PEZI</name>